<feature type="domain" description="Cyclic nucleotide-binding" evidence="4">
    <location>
        <begin position="44"/>
        <end position="165"/>
    </location>
</feature>
<gene>
    <name evidence="5" type="ORF">C0Z20_05075</name>
</gene>
<dbReference type="Gene3D" id="2.60.120.10">
    <property type="entry name" value="Jelly Rolls"/>
    <property type="match status" value="1"/>
</dbReference>
<evidence type="ECO:0000313" key="5">
    <source>
        <dbReference type="EMBL" id="PMS38308.1"/>
    </source>
</evidence>
<dbReference type="Pfam" id="PF07992">
    <property type="entry name" value="Pyr_redox_2"/>
    <property type="match status" value="1"/>
</dbReference>
<keyword evidence="6" id="KW-1185">Reference proteome</keyword>
<organism evidence="5 6">
    <name type="scientific">Trinickia symbiotica</name>
    <dbReference type="NCBI Taxonomy" id="863227"/>
    <lineage>
        <taxon>Bacteria</taxon>
        <taxon>Pseudomonadati</taxon>
        <taxon>Pseudomonadota</taxon>
        <taxon>Betaproteobacteria</taxon>
        <taxon>Burkholderiales</taxon>
        <taxon>Burkholderiaceae</taxon>
        <taxon>Trinickia</taxon>
    </lineage>
</organism>
<dbReference type="PANTHER" id="PTHR48105">
    <property type="entry name" value="THIOREDOXIN REDUCTASE 1-RELATED-RELATED"/>
    <property type="match status" value="1"/>
</dbReference>
<dbReference type="EMBL" id="PNYC01000002">
    <property type="protein sequence ID" value="PMS38308.1"/>
    <property type="molecule type" value="Genomic_DNA"/>
</dbReference>
<name>A0A2N7X9A2_9BURK</name>
<dbReference type="PRINTS" id="PR00368">
    <property type="entry name" value="FADPNR"/>
</dbReference>
<dbReference type="AlphaFoldDB" id="A0A2N7X9A2"/>
<dbReference type="InterPro" id="IPR000595">
    <property type="entry name" value="cNMP-bd_dom"/>
</dbReference>
<evidence type="ECO:0000256" key="2">
    <source>
        <dbReference type="ARBA" id="ARBA00023002"/>
    </source>
</evidence>
<dbReference type="STRING" id="863227.GCA_000373005_00122"/>
<dbReference type="SUPFAM" id="SSF51206">
    <property type="entry name" value="cAMP-binding domain-like"/>
    <property type="match status" value="1"/>
</dbReference>
<dbReference type="Pfam" id="PF00027">
    <property type="entry name" value="cNMP_binding"/>
    <property type="match status" value="1"/>
</dbReference>
<sequence length="593" mass="62641">MISDGSSQSGAPANPGQIGTNGGAGRAAAGDEQSPFSSLRFHQIFPTLTDAEIDRMHRFGALCCYAAGDMLYSTGSSSPGMFVLLSGKVRYIARDGLGRQRLIREDVLRGEFTADIGMLSGKPALVDAEVIEQVEALVIPPDRLRALMIAEAELGEKIMRALILRRVAAIERGQGAVLVGSPDGPRLLALQHFLRRNAYPHMALDVGDADAIALLERLTPQCDDMPLVVCPDGTVLRNPDEGQLASCLGLLPEFDRAHLYDVAIVGAGPAGLAAAVYAASEGLSVAAFDCRAPGGQAGLSARIENFLGFPTGISGQALAGRAFVQAQKFGAHIAIPVEVKALHCGEYPLEVELTGSRRVTARTVIIASGAEYRRPAVDSLGRFEGRGIYYWATPIEARLCRNESVLLVGGGNSAGQAVVFLASHAAHVHLLVRGPDLEQSMSRYLIDRIQSLPNVTIHTNCEVAALEGEERLELVRYRRRDGALESIATHHLFLFIGAEPNTSWLRTCGVSVDKKGFVLTGADLGAEDSPSASRLPLQTSVAGVFAIGDVRSGSTKRVAAAVGEGAAVVAQIHQFLTAQSEATGASAVAANVR</sequence>
<evidence type="ECO:0000256" key="1">
    <source>
        <dbReference type="ARBA" id="ARBA00022630"/>
    </source>
</evidence>
<dbReference type="CDD" id="cd00038">
    <property type="entry name" value="CAP_ED"/>
    <property type="match status" value="1"/>
</dbReference>
<proteinExistence type="predicted"/>
<dbReference type="InterPro" id="IPR014710">
    <property type="entry name" value="RmlC-like_jellyroll"/>
</dbReference>
<dbReference type="Proteomes" id="UP000235777">
    <property type="component" value="Unassembled WGS sequence"/>
</dbReference>
<dbReference type="PRINTS" id="PR00469">
    <property type="entry name" value="PNDRDTASEII"/>
</dbReference>
<feature type="region of interest" description="Disordered" evidence="3">
    <location>
        <begin position="1"/>
        <end position="32"/>
    </location>
</feature>
<keyword evidence="1" id="KW-0285">Flavoprotein</keyword>
<feature type="compositionally biased region" description="Polar residues" evidence="3">
    <location>
        <begin position="1"/>
        <end position="11"/>
    </location>
</feature>
<evidence type="ECO:0000259" key="4">
    <source>
        <dbReference type="PROSITE" id="PS50042"/>
    </source>
</evidence>
<accession>A0A2N7X9A2</accession>
<evidence type="ECO:0000313" key="6">
    <source>
        <dbReference type="Proteomes" id="UP000235777"/>
    </source>
</evidence>
<protein>
    <submittedName>
        <fullName evidence="5">Alkyl hydroperoxide reductase subunit F</fullName>
    </submittedName>
</protein>
<dbReference type="InterPro" id="IPR036188">
    <property type="entry name" value="FAD/NAD-bd_sf"/>
</dbReference>
<comment type="caution">
    <text evidence="5">The sequence shown here is derived from an EMBL/GenBank/DDBJ whole genome shotgun (WGS) entry which is preliminary data.</text>
</comment>
<dbReference type="Gene3D" id="3.50.50.60">
    <property type="entry name" value="FAD/NAD(P)-binding domain"/>
    <property type="match status" value="2"/>
</dbReference>
<evidence type="ECO:0000256" key="3">
    <source>
        <dbReference type="SAM" id="MobiDB-lite"/>
    </source>
</evidence>
<dbReference type="OrthoDB" id="109585at2"/>
<dbReference type="InterPro" id="IPR023753">
    <property type="entry name" value="FAD/NAD-binding_dom"/>
</dbReference>
<dbReference type="SUPFAM" id="SSF51905">
    <property type="entry name" value="FAD/NAD(P)-binding domain"/>
    <property type="match status" value="1"/>
</dbReference>
<reference evidence="5 6" key="1">
    <citation type="submission" date="2018-01" db="EMBL/GenBank/DDBJ databases">
        <title>Whole genome analyses suggest that Burkholderia sensu lato contains two further novel genera in the rhizoxinica-symbiotica group Mycetohabitans gen. nov., and Trinickia gen. nov.: implications for the evolution of diazotrophy and nodulation in the Burkholderiaceae.</title>
        <authorList>
            <person name="Estrada-de los Santos P."/>
            <person name="Palmer M."/>
            <person name="Chavez-Ramirez B."/>
            <person name="Beukes C."/>
            <person name="Steenkamp E.T."/>
            <person name="Hirsch A.M."/>
            <person name="Manyaka P."/>
            <person name="Maluk M."/>
            <person name="Lafos M."/>
            <person name="Crook M."/>
            <person name="Gross E."/>
            <person name="Simon M.F."/>
            <person name="Bueno dos Reis Junior F."/>
            <person name="Poole P.S."/>
            <person name="Venter S.N."/>
            <person name="James E.K."/>
        </authorList>
    </citation>
    <scope>NUCLEOTIDE SEQUENCE [LARGE SCALE GENOMIC DNA]</scope>
    <source>
        <strain evidence="5 6">JPY 581</strain>
    </source>
</reference>
<dbReference type="InterPro" id="IPR050097">
    <property type="entry name" value="Ferredoxin-NADP_redctase_2"/>
</dbReference>
<dbReference type="InterPro" id="IPR018490">
    <property type="entry name" value="cNMP-bd_dom_sf"/>
</dbReference>
<dbReference type="GO" id="GO:0016491">
    <property type="term" value="F:oxidoreductase activity"/>
    <property type="evidence" value="ECO:0007669"/>
    <property type="project" value="UniProtKB-KW"/>
</dbReference>
<dbReference type="PROSITE" id="PS50042">
    <property type="entry name" value="CNMP_BINDING_3"/>
    <property type="match status" value="1"/>
</dbReference>
<keyword evidence="2" id="KW-0560">Oxidoreductase</keyword>